<feature type="transmembrane region" description="Helical" evidence="6">
    <location>
        <begin position="46"/>
        <end position="64"/>
    </location>
</feature>
<feature type="transmembrane region" description="Helical" evidence="6">
    <location>
        <begin position="288"/>
        <end position="308"/>
    </location>
</feature>
<gene>
    <name evidence="8" type="primary">Cre-vglu-3</name>
    <name evidence="8" type="ORF">CRE_04586</name>
</gene>
<dbReference type="Pfam" id="PF07690">
    <property type="entry name" value="MFS_1"/>
    <property type="match status" value="1"/>
</dbReference>
<organism evidence="9">
    <name type="scientific">Caenorhabditis remanei</name>
    <name type="common">Caenorhabditis vulgaris</name>
    <dbReference type="NCBI Taxonomy" id="31234"/>
    <lineage>
        <taxon>Eukaryota</taxon>
        <taxon>Metazoa</taxon>
        <taxon>Ecdysozoa</taxon>
        <taxon>Nematoda</taxon>
        <taxon>Chromadorea</taxon>
        <taxon>Rhabditida</taxon>
        <taxon>Rhabditina</taxon>
        <taxon>Rhabditomorpha</taxon>
        <taxon>Rhabditoidea</taxon>
        <taxon>Rhabditidae</taxon>
        <taxon>Peloderinae</taxon>
        <taxon>Caenorhabditis</taxon>
    </lineage>
</organism>
<feature type="transmembrane region" description="Helical" evidence="6">
    <location>
        <begin position="223"/>
        <end position="242"/>
    </location>
</feature>
<evidence type="ECO:0000313" key="9">
    <source>
        <dbReference type="Proteomes" id="UP000008281"/>
    </source>
</evidence>
<evidence type="ECO:0000256" key="2">
    <source>
        <dbReference type="ARBA" id="ARBA00022692"/>
    </source>
</evidence>
<evidence type="ECO:0000259" key="7">
    <source>
        <dbReference type="PROSITE" id="PS50850"/>
    </source>
</evidence>
<protein>
    <submittedName>
        <fullName evidence="8">CRE-VGLU-3 protein</fullName>
    </submittedName>
</protein>
<dbReference type="GO" id="GO:0005326">
    <property type="term" value="F:neurotransmitter transmembrane transporter activity"/>
    <property type="evidence" value="ECO:0007669"/>
    <property type="project" value="TreeGrafter"/>
</dbReference>
<feature type="transmembrane region" description="Helical" evidence="6">
    <location>
        <begin position="403"/>
        <end position="424"/>
    </location>
</feature>
<feature type="transmembrane region" description="Helical" evidence="6">
    <location>
        <begin position="157"/>
        <end position="181"/>
    </location>
</feature>
<dbReference type="STRING" id="31234.E3LZ88"/>
<dbReference type="InterPro" id="IPR020846">
    <property type="entry name" value="MFS_dom"/>
</dbReference>
<proteinExistence type="predicted"/>
<dbReference type="InterPro" id="IPR011701">
    <property type="entry name" value="MFS"/>
</dbReference>
<feature type="transmembrane region" description="Helical" evidence="6">
    <location>
        <begin position="466"/>
        <end position="488"/>
    </location>
</feature>
<feature type="region of interest" description="Disordered" evidence="5">
    <location>
        <begin position="568"/>
        <end position="589"/>
    </location>
</feature>
<keyword evidence="3 6" id="KW-1133">Transmembrane helix</keyword>
<keyword evidence="2 6" id="KW-0812">Transmembrane</keyword>
<dbReference type="HOGENOM" id="CLU_001265_5_0_1"/>
<dbReference type="GO" id="GO:0060076">
    <property type="term" value="C:excitatory synapse"/>
    <property type="evidence" value="ECO:0007669"/>
    <property type="project" value="TreeGrafter"/>
</dbReference>
<dbReference type="GO" id="GO:0035249">
    <property type="term" value="P:synaptic transmission, glutamatergic"/>
    <property type="evidence" value="ECO:0007669"/>
    <property type="project" value="TreeGrafter"/>
</dbReference>
<keyword evidence="9" id="KW-1185">Reference proteome</keyword>
<keyword evidence="4 6" id="KW-0472">Membrane</keyword>
<dbReference type="PANTHER" id="PTHR11662">
    <property type="entry name" value="SOLUTE CARRIER FAMILY 17"/>
    <property type="match status" value="1"/>
</dbReference>
<evidence type="ECO:0000256" key="4">
    <source>
        <dbReference type="ARBA" id="ARBA00023136"/>
    </source>
</evidence>
<dbReference type="InterPro" id="IPR050382">
    <property type="entry name" value="MFS_Na/Anion_cotransporter"/>
</dbReference>
<dbReference type="SUPFAM" id="SSF103473">
    <property type="entry name" value="MFS general substrate transporter"/>
    <property type="match status" value="1"/>
</dbReference>
<dbReference type="AlphaFoldDB" id="E3LZ88"/>
<dbReference type="FunFam" id="1.20.1250.20:FF:000781">
    <property type="entry name" value="Vesicular GLUtamate transporter"/>
    <property type="match status" value="1"/>
</dbReference>
<dbReference type="FunCoup" id="E3LZ88">
    <property type="interactions" value="2"/>
</dbReference>
<comment type="subcellular location">
    <subcellularLocation>
        <location evidence="1">Membrane</location>
        <topology evidence="1">Multi-pass membrane protein</topology>
    </subcellularLocation>
</comment>
<feature type="transmembrane region" description="Helical" evidence="6">
    <location>
        <begin position="436"/>
        <end position="454"/>
    </location>
</feature>
<dbReference type="OrthoDB" id="2985014at2759"/>
<dbReference type="GO" id="GO:0030672">
    <property type="term" value="C:synaptic vesicle membrane"/>
    <property type="evidence" value="ECO:0007669"/>
    <property type="project" value="TreeGrafter"/>
</dbReference>
<dbReference type="InterPro" id="IPR036259">
    <property type="entry name" value="MFS_trans_sf"/>
</dbReference>
<feature type="transmembrane region" description="Helical" evidence="6">
    <location>
        <begin position="193"/>
        <end position="217"/>
    </location>
</feature>
<dbReference type="OMA" id="KTWEHRE"/>
<dbReference type="FunFam" id="1.20.1250.20:FF:000226">
    <property type="entry name" value="Vesicular GLUtamate transporter"/>
    <property type="match status" value="1"/>
</dbReference>
<evidence type="ECO:0000256" key="1">
    <source>
        <dbReference type="ARBA" id="ARBA00004141"/>
    </source>
</evidence>
<dbReference type="Gene3D" id="1.20.1250.20">
    <property type="entry name" value="MFS general substrate transporter like domains"/>
    <property type="match status" value="2"/>
</dbReference>
<feature type="domain" description="Major facilitator superfamily (MFS) profile" evidence="7">
    <location>
        <begin position="47"/>
        <end position="492"/>
    </location>
</feature>
<dbReference type="PANTHER" id="PTHR11662:SF206">
    <property type="entry name" value="MAJOR FACILITATOR SUPERFAMILY (MFS) PROFILE DOMAIN-CONTAINING PROTEIN-RELATED"/>
    <property type="match status" value="1"/>
</dbReference>
<evidence type="ECO:0000256" key="3">
    <source>
        <dbReference type="ARBA" id="ARBA00022989"/>
    </source>
</evidence>
<dbReference type="GO" id="GO:0098700">
    <property type="term" value="P:neurotransmitter loading into synaptic vesicle"/>
    <property type="evidence" value="ECO:0007669"/>
    <property type="project" value="TreeGrafter"/>
</dbReference>
<sequence length="589" mass="65524">MASKTLKKSASAISDTLRRTFSSKTWEHREQLHTLTEDNKFFLRKVRWQIALLAHLGFAISFGIRSNFGVAKNRMVNNFTDAYGEVHVREKEFFWTGTEVGMMESSFFYGYAASQIPAGVLASKFAPNKLFMLGILIASLLNILTAVSLKFHPFTDIFVMVIQTMQGLALGVCYPAMHGVWKFWAPPLERSKLATTTFTGASVGVMIGLPASAYLVSHFHWSAPFYVFGVLGIIWSLAWMYVAGSSPTTHNYISEDEKKFITEKVGSVAVKNMTLTTLPWRDMMTSTAVWAIIICSFCRSWSFFLLLGNQLTYMKDVLHIDIKNVSFIMPRNSNQFSFQSGIIAIFPQLGMCIVTLTSGQLSDYLRSSGKMSTEAVRKSVNTFGFTVEAVMLGSLAFIRDPVIAVTCLIIACSGAGAVLSAFNVNHFDIAPRYAPILMGIANGLGAIAGVGGIVTNSMTFENPEGWKWVFLLAMSIDICGIIFFLVFAKGDVLPWAREPEKEETFNEFVRRMSTMVRSLSRRTRSRSTDTNYAKMEEERVNSSEMKACNKTETPTEEGVLNETKAVGGNLEVVPEEPSQKNLKTDRPEV</sequence>
<dbReference type="InParanoid" id="E3LZ88"/>
<evidence type="ECO:0000256" key="6">
    <source>
        <dbReference type="SAM" id="Phobius"/>
    </source>
</evidence>
<reference evidence="8" key="1">
    <citation type="submission" date="2007-07" db="EMBL/GenBank/DDBJ databases">
        <title>PCAP assembly of the Caenorhabditis remanei genome.</title>
        <authorList>
            <consortium name="The Caenorhabditis remanei Sequencing Consortium"/>
            <person name="Wilson R.K."/>
        </authorList>
    </citation>
    <scope>NUCLEOTIDE SEQUENCE [LARGE SCALE GENOMIC DNA]</scope>
    <source>
        <strain evidence="8">PB4641</strain>
    </source>
</reference>
<dbReference type="Proteomes" id="UP000008281">
    <property type="component" value="Unassembled WGS sequence"/>
</dbReference>
<dbReference type="EMBL" id="DS268419">
    <property type="protein sequence ID" value="EFO86637.1"/>
    <property type="molecule type" value="Genomic_DNA"/>
</dbReference>
<dbReference type="GO" id="GO:0050803">
    <property type="term" value="P:regulation of synapse structure or activity"/>
    <property type="evidence" value="ECO:0007669"/>
    <property type="project" value="TreeGrafter"/>
</dbReference>
<accession>E3LZ88</accession>
<feature type="transmembrane region" description="Helical" evidence="6">
    <location>
        <begin position="336"/>
        <end position="359"/>
    </location>
</feature>
<feature type="transmembrane region" description="Helical" evidence="6">
    <location>
        <begin position="130"/>
        <end position="151"/>
    </location>
</feature>
<name>E3LZ88_CAERE</name>
<evidence type="ECO:0000256" key="5">
    <source>
        <dbReference type="SAM" id="MobiDB-lite"/>
    </source>
</evidence>
<dbReference type="PROSITE" id="PS50850">
    <property type="entry name" value="MFS"/>
    <property type="match status" value="1"/>
</dbReference>
<dbReference type="GO" id="GO:0005313">
    <property type="term" value="F:L-glutamate transmembrane transporter activity"/>
    <property type="evidence" value="ECO:0007669"/>
    <property type="project" value="TreeGrafter"/>
</dbReference>
<evidence type="ECO:0000313" key="8">
    <source>
        <dbReference type="EMBL" id="EFO86637.1"/>
    </source>
</evidence>
<feature type="transmembrane region" description="Helical" evidence="6">
    <location>
        <begin position="380"/>
        <end position="397"/>
    </location>
</feature>
<dbReference type="eggNOG" id="KOG2532">
    <property type="taxonomic scope" value="Eukaryota"/>
</dbReference>